<keyword evidence="2" id="KW-1185">Reference proteome</keyword>
<dbReference type="EMBL" id="JAVHJO010000018">
    <property type="protein sequence ID" value="KAK6524079.1"/>
    <property type="molecule type" value="Genomic_DNA"/>
</dbReference>
<evidence type="ECO:0000313" key="1">
    <source>
        <dbReference type="EMBL" id="KAK6524079.1"/>
    </source>
</evidence>
<protein>
    <submittedName>
        <fullName evidence="1">Uncharacterized protein</fullName>
    </submittedName>
</protein>
<reference evidence="1 2" key="1">
    <citation type="submission" date="2019-10" db="EMBL/GenBank/DDBJ databases">
        <authorList>
            <person name="Palmer J.M."/>
        </authorList>
    </citation>
    <scope>NUCLEOTIDE SEQUENCE [LARGE SCALE GENOMIC DNA]</scope>
    <source>
        <strain evidence="1 2">TWF694</strain>
    </source>
</reference>
<comment type="caution">
    <text evidence="1">The sequence shown here is derived from an EMBL/GenBank/DDBJ whole genome shotgun (WGS) entry which is preliminary data.</text>
</comment>
<name>A0AAV9WRT0_9PEZI</name>
<accession>A0AAV9WRT0</accession>
<dbReference type="AlphaFoldDB" id="A0AAV9WRT0"/>
<proteinExistence type="predicted"/>
<gene>
    <name evidence="1" type="ORF">TWF694_005742</name>
</gene>
<dbReference type="Proteomes" id="UP001365542">
    <property type="component" value="Unassembled WGS sequence"/>
</dbReference>
<sequence>MPSVLDEYVQDYRPLKQYPPIIPNNPQRASGPAPFCRRSLRENADLSNLERNDGYNGCFARLQISDNELMPEALDFVPKAIDEFLENWSQKCGKEDAPCWLGWYHDMIADFHGNEYEKYDHPSCWRFSELAAALDPKFDSLRCTKFVWVKPPEMKMMVEDLMKFRK</sequence>
<evidence type="ECO:0000313" key="2">
    <source>
        <dbReference type="Proteomes" id="UP001365542"/>
    </source>
</evidence>
<organism evidence="1 2">
    <name type="scientific">Orbilia ellipsospora</name>
    <dbReference type="NCBI Taxonomy" id="2528407"/>
    <lineage>
        <taxon>Eukaryota</taxon>
        <taxon>Fungi</taxon>
        <taxon>Dikarya</taxon>
        <taxon>Ascomycota</taxon>
        <taxon>Pezizomycotina</taxon>
        <taxon>Orbiliomycetes</taxon>
        <taxon>Orbiliales</taxon>
        <taxon>Orbiliaceae</taxon>
        <taxon>Orbilia</taxon>
    </lineage>
</organism>